<comment type="caution">
    <text evidence="2">The sequence shown here is derived from an EMBL/GenBank/DDBJ whole genome shotgun (WGS) entry which is preliminary data.</text>
</comment>
<sequence>MSGLVQASRAELTKVTTGRALIGSLAGGALWCALTGYGYYTQGRDNAAAMASGAVTGDIIRGWMMLLLFSAISCALIVTREVSGQTLARTVLSYGGRGQVFLTKLVAAVCTSALFAVVAAGGALANYALAARSSEQDLVWNGECTKTLLGTVVCVMLSGMFGLMVGWLVRNQTLAVITVLVLMLGIEPAVQRLVPEVAQFLFTIALSSLYRDPKPDLLPIWAAFAVSLLWIVLLAVAARTNLRRRDIG</sequence>
<name>A0ABX0E614_9ACTN</name>
<evidence type="ECO:0008006" key="4">
    <source>
        <dbReference type="Google" id="ProtNLM"/>
    </source>
</evidence>
<feature type="transmembrane region" description="Helical" evidence="1">
    <location>
        <begin position="60"/>
        <end position="79"/>
    </location>
</feature>
<proteinExistence type="predicted"/>
<keyword evidence="1" id="KW-0472">Membrane</keyword>
<keyword evidence="1" id="KW-0812">Transmembrane</keyword>
<evidence type="ECO:0000313" key="3">
    <source>
        <dbReference type="Proteomes" id="UP001518140"/>
    </source>
</evidence>
<feature type="transmembrane region" description="Helical" evidence="1">
    <location>
        <begin position="20"/>
        <end position="40"/>
    </location>
</feature>
<feature type="transmembrane region" description="Helical" evidence="1">
    <location>
        <begin position="148"/>
        <end position="169"/>
    </location>
</feature>
<dbReference type="Proteomes" id="UP001518140">
    <property type="component" value="Unassembled WGS sequence"/>
</dbReference>
<protein>
    <recommendedName>
        <fullName evidence="4">ABC transporter permease</fullName>
    </recommendedName>
</protein>
<organism evidence="2 3">
    <name type="scientific">Streptomyces ureilyticus</name>
    <dbReference type="NCBI Taxonomy" id="1775131"/>
    <lineage>
        <taxon>Bacteria</taxon>
        <taxon>Bacillati</taxon>
        <taxon>Actinomycetota</taxon>
        <taxon>Actinomycetes</taxon>
        <taxon>Kitasatosporales</taxon>
        <taxon>Streptomycetaceae</taxon>
        <taxon>Streptomyces</taxon>
    </lineage>
</organism>
<feature type="transmembrane region" description="Helical" evidence="1">
    <location>
        <begin position="100"/>
        <end position="128"/>
    </location>
</feature>
<feature type="transmembrane region" description="Helical" evidence="1">
    <location>
        <begin position="174"/>
        <end position="194"/>
    </location>
</feature>
<accession>A0ABX0E614</accession>
<evidence type="ECO:0000313" key="2">
    <source>
        <dbReference type="EMBL" id="NGO46562.1"/>
    </source>
</evidence>
<gene>
    <name evidence="2" type="ORF">G6048_32005</name>
</gene>
<reference evidence="2 3" key="1">
    <citation type="submission" date="2020-02" db="EMBL/GenBank/DDBJ databases">
        <title>Whole-genome analyses of novel actinobacteria.</title>
        <authorList>
            <person name="Sahin N."/>
            <person name="Tokatli A."/>
        </authorList>
    </citation>
    <scope>NUCLEOTIDE SEQUENCE [LARGE SCALE GENOMIC DNA]</scope>
    <source>
        <strain evidence="2 3">YC419</strain>
    </source>
</reference>
<dbReference type="EMBL" id="JAAKZX010000133">
    <property type="protein sequence ID" value="NGO46562.1"/>
    <property type="molecule type" value="Genomic_DNA"/>
</dbReference>
<keyword evidence="1" id="KW-1133">Transmembrane helix</keyword>
<keyword evidence="3" id="KW-1185">Reference proteome</keyword>
<feature type="transmembrane region" description="Helical" evidence="1">
    <location>
        <begin position="218"/>
        <end position="238"/>
    </location>
</feature>
<dbReference type="RefSeq" id="WP_165343093.1">
    <property type="nucleotide sequence ID" value="NZ_JAAKZX010000133.1"/>
</dbReference>
<evidence type="ECO:0000256" key="1">
    <source>
        <dbReference type="SAM" id="Phobius"/>
    </source>
</evidence>